<keyword evidence="3" id="KW-1185">Reference proteome</keyword>
<evidence type="ECO:0008006" key="4">
    <source>
        <dbReference type="Google" id="ProtNLM"/>
    </source>
</evidence>
<keyword evidence="1" id="KW-0720">Serine protease</keyword>
<reference evidence="2 3" key="1">
    <citation type="submission" date="2019-07" db="EMBL/GenBank/DDBJ databases">
        <authorList>
            <person name="Kim J."/>
        </authorList>
    </citation>
    <scope>NUCLEOTIDE SEQUENCE [LARGE SCALE GENOMIC DNA]</scope>
    <source>
        <strain evidence="2 3">N4</strain>
    </source>
</reference>
<keyword evidence="1" id="KW-0645">Protease</keyword>
<gene>
    <name evidence="2" type="ORF">FPZ44_18030</name>
</gene>
<dbReference type="Proteomes" id="UP000318102">
    <property type="component" value="Unassembled WGS sequence"/>
</dbReference>
<dbReference type="OrthoDB" id="104542at2"/>
<evidence type="ECO:0000256" key="1">
    <source>
        <dbReference type="ARBA" id="ARBA00022825"/>
    </source>
</evidence>
<comment type="caution">
    <text evidence="2">The sequence shown here is derived from an EMBL/GenBank/DDBJ whole genome shotgun (WGS) entry which is preliminary data.</text>
</comment>
<accession>A0A559IPU3</accession>
<dbReference type="EMBL" id="VNJK01000002">
    <property type="protein sequence ID" value="TVX89662.1"/>
    <property type="molecule type" value="Genomic_DNA"/>
</dbReference>
<dbReference type="InterPro" id="IPR009003">
    <property type="entry name" value="Peptidase_S1_PA"/>
</dbReference>
<dbReference type="RefSeq" id="WP_144992363.1">
    <property type="nucleotide sequence ID" value="NZ_VNJK01000002.1"/>
</dbReference>
<evidence type="ECO:0000313" key="2">
    <source>
        <dbReference type="EMBL" id="TVX89662.1"/>
    </source>
</evidence>
<name>A0A559IPU3_9BACL</name>
<protein>
    <recommendedName>
        <fullName evidence="4">Serine protease</fullName>
    </recommendedName>
</protein>
<sequence>MANFYAAYKAKIKHADQLLKQKGIVGVGVGYKNPKQPKQGACVVIYAETASAVSTSSVPKAVSTTVQGKVVQVPTRTIVSGKIKVFHDAKAKVAPYTDRIRPVPGGYSVGYPSLPASPGVSGTGGLIAINYPAQTQYYVCSNNHVLNRNNSTDYTETIQPGAADGGQATTDEIGRLDRFIPLQKTGDNYLDAATCIPLDNSLLSPTYATVGVVPGHLLTYRVGEVFKKVGRTTGAVTGTVESVHTDFTVNYGDYGGLGVIQFRDQSVILGATPTSLPGDSGSIWLRSSDNYAAAVNYAGFEDGLRSISYPFGWFSQLFNVRVAQPNLGAGDIRGVRKKSYSYTRPLTTKQLKAIKTFLSRKATEITRPQI</sequence>
<dbReference type="AlphaFoldDB" id="A0A559IPU3"/>
<proteinExistence type="predicted"/>
<dbReference type="GO" id="GO:0008236">
    <property type="term" value="F:serine-type peptidase activity"/>
    <property type="evidence" value="ECO:0007669"/>
    <property type="project" value="UniProtKB-KW"/>
</dbReference>
<dbReference type="SUPFAM" id="SSF50494">
    <property type="entry name" value="Trypsin-like serine proteases"/>
    <property type="match status" value="1"/>
</dbReference>
<keyword evidence="1" id="KW-0378">Hydrolase</keyword>
<evidence type="ECO:0000313" key="3">
    <source>
        <dbReference type="Proteomes" id="UP000318102"/>
    </source>
</evidence>
<organism evidence="2 3">
    <name type="scientific">Paenibacillus agilis</name>
    <dbReference type="NCBI Taxonomy" id="3020863"/>
    <lineage>
        <taxon>Bacteria</taxon>
        <taxon>Bacillati</taxon>
        <taxon>Bacillota</taxon>
        <taxon>Bacilli</taxon>
        <taxon>Bacillales</taxon>
        <taxon>Paenibacillaceae</taxon>
        <taxon>Paenibacillus</taxon>
    </lineage>
</organism>